<keyword evidence="8" id="KW-0862">Zinc</keyword>
<keyword evidence="5 12" id="KW-0812">Transmembrane</keyword>
<feature type="domain" description="Peptidase M48" evidence="13">
    <location>
        <begin position="112"/>
        <end position="331"/>
    </location>
</feature>
<evidence type="ECO:0000256" key="12">
    <source>
        <dbReference type="SAM" id="Phobius"/>
    </source>
</evidence>
<dbReference type="InterPro" id="IPR029024">
    <property type="entry name" value="TerB-like"/>
</dbReference>
<evidence type="ECO:0000256" key="9">
    <source>
        <dbReference type="ARBA" id="ARBA00022989"/>
    </source>
</evidence>
<name>A0A7U6JHH5_9GAMM</name>
<comment type="subcellular location">
    <subcellularLocation>
        <location evidence="2">Cell membrane</location>
        <topology evidence="2">Multi-pass membrane protein</topology>
    </subcellularLocation>
</comment>
<evidence type="ECO:0000256" key="4">
    <source>
        <dbReference type="ARBA" id="ARBA00022670"/>
    </source>
</evidence>
<dbReference type="Pfam" id="PF01435">
    <property type="entry name" value="Peptidase_M48"/>
    <property type="match status" value="1"/>
</dbReference>
<feature type="transmembrane region" description="Helical" evidence="12">
    <location>
        <begin position="16"/>
        <end position="42"/>
    </location>
</feature>
<evidence type="ECO:0000259" key="13">
    <source>
        <dbReference type="Pfam" id="PF01435"/>
    </source>
</evidence>
<dbReference type="GO" id="GO:0046872">
    <property type="term" value="F:metal ion binding"/>
    <property type="evidence" value="ECO:0007669"/>
    <property type="project" value="UniProtKB-KW"/>
</dbReference>
<dbReference type="GO" id="GO:0005886">
    <property type="term" value="C:plasma membrane"/>
    <property type="evidence" value="ECO:0007669"/>
    <property type="project" value="UniProtKB-SubCell"/>
</dbReference>
<evidence type="ECO:0000256" key="7">
    <source>
        <dbReference type="ARBA" id="ARBA00022801"/>
    </source>
</evidence>
<gene>
    <name evidence="14" type="ORF">TBH_C1408</name>
</gene>
<accession>A0A7U6JHH5</accession>
<dbReference type="InterPro" id="IPR050083">
    <property type="entry name" value="HtpX_protease"/>
</dbReference>
<dbReference type="RefSeq" id="WP_041067017.1">
    <property type="nucleotide sequence ID" value="NZ_AP012273.1"/>
</dbReference>
<feature type="transmembrane region" description="Helical" evidence="12">
    <location>
        <begin position="62"/>
        <end position="82"/>
    </location>
</feature>
<evidence type="ECO:0000313" key="14">
    <source>
        <dbReference type="EMBL" id="BAO44331.1"/>
    </source>
</evidence>
<dbReference type="PANTHER" id="PTHR43221">
    <property type="entry name" value="PROTEASE HTPX"/>
    <property type="match status" value="1"/>
</dbReference>
<feature type="transmembrane region" description="Helical" evidence="12">
    <location>
        <begin position="193"/>
        <end position="211"/>
    </location>
</feature>
<evidence type="ECO:0000256" key="8">
    <source>
        <dbReference type="ARBA" id="ARBA00022833"/>
    </source>
</evidence>
<evidence type="ECO:0000256" key="10">
    <source>
        <dbReference type="ARBA" id="ARBA00023049"/>
    </source>
</evidence>
<reference evidence="14 15" key="1">
    <citation type="journal article" date="2014" name="PLoS ONE">
        <title>Physiological and genomic features of a novel sulfur-oxidizing gammaproteobacterium belonging to a previously uncultivated symbiotic lineage isolated from a hydrothermal vent.</title>
        <authorList>
            <person name="Nunoura T."/>
            <person name="Takaki Y."/>
            <person name="Kazama H."/>
            <person name="Kakuta J."/>
            <person name="Shimamura S."/>
            <person name="Makita H."/>
            <person name="Hirai M."/>
            <person name="Miyazaki M."/>
            <person name="Takai K."/>
        </authorList>
    </citation>
    <scope>NUCLEOTIDE SEQUENCE [LARGE SCALE GENOMIC DNA]</scope>
    <source>
        <strain evidence="14 15">Hiromi1</strain>
    </source>
</reference>
<evidence type="ECO:0000313" key="15">
    <source>
        <dbReference type="Proteomes" id="UP000031631"/>
    </source>
</evidence>
<dbReference type="SUPFAM" id="SSF158682">
    <property type="entry name" value="TerB-like"/>
    <property type="match status" value="1"/>
</dbReference>
<dbReference type="PANTHER" id="PTHR43221:SF1">
    <property type="entry name" value="PROTEASE HTPX"/>
    <property type="match status" value="1"/>
</dbReference>
<comment type="cofactor">
    <cofactor evidence="1">
        <name>Zn(2+)</name>
        <dbReference type="ChEBI" id="CHEBI:29105"/>
    </cofactor>
</comment>
<dbReference type="KEGG" id="tbn:TBH_C1408"/>
<dbReference type="AlphaFoldDB" id="A0A7U6JHH5"/>
<keyword evidence="9 12" id="KW-1133">Transmembrane helix</keyword>
<dbReference type="GO" id="GO:0004222">
    <property type="term" value="F:metalloendopeptidase activity"/>
    <property type="evidence" value="ECO:0007669"/>
    <property type="project" value="InterPro"/>
</dbReference>
<dbReference type="CDD" id="cd07340">
    <property type="entry name" value="M48B_Htpx_like"/>
    <property type="match status" value="1"/>
</dbReference>
<protein>
    <submittedName>
        <fullName evidence="14">Peptidase M48</fullName>
    </submittedName>
</protein>
<dbReference type="OrthoDB" id="15218at2"/>
<keyword evidence="3" id="KW-1003">Cell membrane</keyword>
<dbReference type="Proteomes" id="UP000031631">
    <property type="component" value="Chromosome"/>
</dbReference>
<sequence length="646" mass="71929">MDFFSAQDDARRKTRWLIVLFVLAILSLVVLTNLFIMLFVEYSNDYYVQNHTPMTFWQKFDWARFTAISLGVIVVVLAGSGIRTLSLRGGGKTVAEMMGGRLVSGNPRTPLERRLVNVVEEIAIASGTPVPQVYVMEHEPGINAFAAGYTTGDAVVAVTQGTLEKLNRAELQGVIAHEFSHIIHGDMRLNIRLIGLLFGILMVALIGRLLFRWGALGGSRNSKENNGIPLVVLGLGLIILGYVGVFFGNLIKAAVSRQREFLADASSVQFTRDPTGIAGALMKIGGDTQGAIINHPDAEELSHAYFGEGTRHMFTSLFATHPPLEQRIRKVLPSWDGQFLVPQKPDLAEIQKEEDAREQPRVTPQDMMMGGVILSSVLDNINQTEVPETVSVQEARRVLEYIPGELREAAEEPHGARALIYALILDEDHEVLEKQIWHLQDKADTGVAMLTEKHMKQVKKLAPKLRLTLVDLAMPALRQLSPQQYELFKENLQILIDMDGQVTAFEWALQRLILRHLEAHFKHRISHIGRYKHLSKLKDEIAIMLSYLAHHTHASKMDALHAFEAAARELKIEGMHLVNESDLRLEDLDTAMDKLAQLKPLLKPQLLKAAAACVEADGEVTALEMELLRAFSALLDCPLPPLPDPS</sequence>
<proteinExistence type="predicted"/>
<feature type="transmembrane region" description="Helical" evidence="12">
    <location>
        <begin position="231"/>
        <end position="251"/>
    </location>
</feature>
<keyword evidence="15" id="KW-1185">Reference proteome</keyword>
<evidence type="ECO:0000256" key="3">
    <source>
        <dbReference type="ARBA" id="ARBA00022475"/>
    </source>
</evidence>
<keyword evidence="11 12" id="KW-0472">Membrane</keyword>
<evidence type="ECO:0000256" key="2">
    <source>
        <dbReference type="ARBA" id="ARBA00004651"/>
    </source>
</evidence>
<keyword evidence="4" id="KW-0645">Protease</keyword>
<keyword evidence="6" id="KW-0479">Metal-binding</keyword>
<organism evidence="14 15">
    <name type="scientific">Thiolapillus brandeum</name>
    <dbReference type="NCBI Taxonomy" id="1076588"/>
    <lineage>
        <taxon>Bacteria</taxon>
        <taxon>Pseudomonadati</taxon>
        <taxon>Pseudomonadota</taxon>
        <taxon>Gammaproteobacteria</taxon>
        <taxon>Chromatiales</taxon>
        <taxon>Sedimenticolaceae</taxon>
        <taxon>Thiolapillus</taxon>
    </lineage>
</organism>
<keyword evidence="7" id="KW-0378">Hydrolase</keyword>
<evidence type="ECO:0000256" key="6">
    <source>
        <dbReference type="ARBA" id="ARBA00022723"/>
    </source>
</evidence>
<dbReference type="InterPro" id="IPR001915">
    <property type="entry name" value="Peptidase_M48"/>
</dbReference>
<dbReference type="Gene3D" id="3.30.2010.10">
    <property type="entry name" value="Metalloproteases ('zincins'), catalytic domain"/>
    <property type="match status" value="1"/>
</dbReference>
<dbReference type="EMBL" id="AP012273">
    <property type="protein sequence ID" value="BAO44331.1"/>
    <property type="molecule type" value="Genomic_DNA"/>
</dbReference>
<evidence type="ECO:0000256" key="11">
    <source>
        <dbReference type="ARBA" id="ARBA00023136"/>
    </source>
</evidence>
<keyword evidence="10" id="KW-0482">Metalloprotease</keyword>
<evidence type="ECO:0000256" key="5">
    <source>
        <dbReference type="ARBA" id="ARBA00022692"/>
    </source>
</evidence>
<evidence type="ECO:0000256" key="1">
    <source>
        <dbReference type="ARBA" id="ARBA00001947"/>
    </source>
</evidence>
<dbReference type="GO" id="GO:0006508">
    <property type="term" value="P:proteolysis"/>
    <property type="evidence" value="ECO:0007669"/>
    <property type="project" value="UniProtKB-KW"/>
</dbReference>